<dbReference type="EMBL" id="QNUL01000017">
    <property type="protein sequence ID" value="REA59036.1"/>
    <property type="molecule type" value="Genomic_DNA"/>
</dbReference>
<dbReference type="Proteomes" id="UP000256373">
    <property type="component" value="Unassembled WGS sequence"/>
</dbReference>
<evidence type="ECO:0000313" key="2">
    <source>
        <dbReference type="Proteomes" id="UP000256373"/>
    </source>
</evidence>
<keyword evidence="2" id="KW-1185">Reference proteome</keyword>
<comment type="caution">
    <text evidence="1">The sequence shown here is derived from an EMBL/GenBank/DDBJ whole genome shotgun (WGS) entry which is preliminary data.</text>
</comment>
<name>A0A3D8Y7K1_9BACT</name>
<gene>
    <name evidence="1" type="ORF">DSL64_18935</name>
</gene>
<accession>A0A3D8Y7K1</accession>
<organism evidence="1 2">
    <name type="scientific">Dyadobacter luteus</name>
    <dbReference type="NCBI Taxonomy" id="2259619"/>
    <lineage>
        <taxon>Bacteria</taxon>
        <taxon>Pseudomonadati</taxon>
        <taxon>Bacteroidota</taxon>
        <taxon>Cytophagia</taxon>
        <taxon>Cytophagales</taxon>
        <taxon>Spirosomataceae</taxon>
        <taxon>Dyadobacter</taxon>
    </lineage>
</organism>
<sequence>MKFLNNILYFLLLTLILLGQFSCINKHGINLPLNVRKLKNKVRPPHEFGQMVMDYRYEKGFWPKSELDLISADRHTVNALYGHGFTDWHLGDSTSDSLYVHFTHEPVFEDAHVGIMPITGKNVKITTLYIYSSGIIKTQLVKRR</sequence>
<dbReference type="AlphaFoldDB" id="A0A3D8Y7K1"/>
<reference evidence="1 2" key="1">
    <citation type="submission" date="2018-07" db="EMBL/GenBank/DDBJ databases">
        <title>Dyadobacter roseus sp. nov., isolated from rose rhizosphere soil.</title>
        <authorList>
            <person name="Chen L."/>
        </authorList>
    </citation>
    <scope>NUCLEOTIDE SEQUENCE [LARGE SCALE GENOMIC DNA]</scope>
    <source>
        <strain evidence="1 2">RS19</strain>
    </source>
</reference>
<protein>
    <submittedName>
        <fullName evidence="1">Uncharacterized protein</fullName>
    </submittedName>
</protein>
<dbReference type="OrthoDB" id="963979at2"/>
<dbReference type="RefSeq" id="WP_115832493.1">
    <property type="nucleotide sequence ID" value="NZ_QNUL01000017.1"/>
</dbReference>
<evidence type="ECO:0000313" key="1">
    <source>
        <dbReference type="EMBL" id="REA59036.1"/>
    </source>
</evidence>
<proteinExistence type="predicted"/>